<protein>
    <recommendedName>
        <fullName evidence="2">NERD domain-containing protein</fullName>
    </recommendedName>
</protein>
<proteinExistence type="predicted"/>
<evidence type="ECO:0000313" key="1">
    <source>
        <dbReference type="EMBL" id="SVC04797.1"/>
    </source>
</evidence>
<accession>A0A382J068</accession>
<name>A0A382J068_9ZZZZ</name>
<reference evidence="1" key="1">
    <citation type="submission" date="2018-05" db="EMBL/GenBank/DDBJ databases">
        <authorList>
            <person name="Lanie J.A."/>
            <person name="Ng W.-L."/>
            <person name="Kazmierczak K.M."/>
            <person name="Andrzejewski T.M."/>
            <person name="Davidsen T.M."/>
            <person name="Wayne K.J."/>
            <person name="Tettelin H."/>
            <person name="Glass J.I."/>
            <person name="Rusch D."/>
            <person name="Podicherti R."/>
            <person name="Tsui H.-C.T."/>
            <person name="Winkler M.E."/>
        </authorList>
    </citation>
    <scope>NUCLEOTIDE SEQUENCE</scope>
</reference>
<organism evidence="1">
    <name type="scientific">marine metagenome</name>
    <dbReference type="NCBI Taxonomy" id="408172"/>
    <lineage>
        <taxon>unclassified sequences</taxon>
        <taxon>metagenomes</taxon>
        <taxon>ecological metagenomes</taxon>
    </lineage>
</organism>
<dbReference type="EMBL" id="UINC01070553">
    <property type="protein sequence ID" value="SVC04797.1"/>
    <property type="molecule type" value="Genomic_DNA"/>
</dbReference>
<dbReference type="AlphaFoldDB" id="A0A382J068"/>
<sequence>MTYVVLINKYALLFVNGGGKFIPDA</sequence>
<evidence type="ECO:0008006" key="2">
    <source>
        <dbReference type="Google" id="ProtNLM"/>
    </source>
</evidence>
<gene>
    <name evidence="1" type="ORF">METZ01_LOCUS257651</name>
</gene>